<dbReference type="Pfam" id="PF07495">
    <property type="entry name" value="Y_Y_Y"/>
    <property type="match status" value="1"/>
</dbReference>
<reference evidence="12" key="1">
    <citation type="journal article" date="2019" name="Int. J. Syst. Evol. Microbiol.">
        <title>The Global Catalogue of Microorganisms (GCM) 10K type strain sequencing project: providing services to taxonomists for standard genome sequencing and annotation.</title>
        <authorList>
            <consortium name="The Broad Institute Genomics Platform"/>
            <consortium name="The Broad Institute Genome Sequencing Center for Infectious Disease"/>
            <person name="Wu L."/>
            <person name="Ma J."/>
        </authorList>
    </citation>
    <scope>NUCLEOTIDE SEQUENCE [LARGE SCALE GENOMIC DNA]</scope>
    <source>
        <strain evidence="12">KCTC 52344</strain>
    </source>
</reference>
<dbReference type="SUPFAM" id="SSF63829">
    <property type="entry name" value="Calcium-dependent phosphotriesterase"/>
    <property type="match status" value="3"/>
</dbReference>
<evidence type="ECO:0000259" key="10">
    <source>
        <dbReference type="PROSITE" id="PS50109"/>
    </source>
</evidence>
<dbReference type="EC" id="2.7.13.3" evidence="2"/>
<dbReference type="InterPro" id="IPR036890">
    <property type="entry name" value="HATPase_C_sf"/>
</dbReference>
<gene>
    <name evidence="11" type="ORF">ACFSR2_24860</name>
</gene>
<sequence>MKYLVTLLFISLCTYAQLPQVRFEHLTSKDGLSSNDVLSVVEDKEGFVWMGTRKYLTRYDGYQFQNFTQIEGAYNHGITSDEQNNIWFASRTIPFGRIDAKTLKVNDLSNKLPPLPDGNFGNIVFDSQKNGWMSDFHGVFRFDPKTFAHQYFPLPNTTYKDIKADFIEDKQKNIWVIGLDVGIYKYEPLKQKLRCVVGKESDKPDKRLFFEVSRATIDRHGIIWISAFQQGLIRFDPVTEDLKFYKDYTLAVCADTDEQGRDILWVSNAKTIGIFRPDEEKFYFYEGVYSDDFQAFNICKSPRTGIVWFCTLQQGVFLYNPHSQLIKAVSFANFLPENNLAINAILKDKTDATGQTFYLGFSRWGMVKWNKANNSRQFFRYPHYPSEAETRQIIQDETGKIWIFTNQWQTWADGKENPEDNNFEGIFVFDPQQQRFLPTPFTTHHGFFTVPFYSIGMQDSKNRMWIINHYLSMHVVDKATGKEIVLWDKKDHDTLMKNRWIMDVLEDKQGRFWIGTTSGLFYFDERTKRFSEVKFPDDKREISIIKLLLDTEGNVWATGWELLAKINQQGVALLDLGSKDGIYDIECRQIAEDIHRNIWIGNLGGLQVYSPKQQRFLRFTQNDGLISDNTTYSFYMNEGKELLIGQKGSLNIVNTQDLLQNKAISNLAVSSVIVNNEQRFYDWSQPFELKRTENAITFHVSALNFMKANQNHYSYYLEGLENGWIDAKEDATFTYNNLSPGDYTFHVRMFDETSNRHLKEVAVSFSIVPYYYETWWFKTLIIALVLVLAYLFYRFRINQLLQLQEVRNRISRDLHDDIGSSLSSISLLSVMASKKLDPESSSNQLLKQIPEEVSRLSSAIDDMIWNIRPENDGFENFFVRLRDHTVQTLQAQDIEINIDIDSSINNEIGALSMEVRRNIFLIVKEALHNITKHAKCTKVDMRLSLQKNMLRIDIKDDGKGFDPQKPSSRNGLKNMTSRAAEVGGSFEIKSAIGKGSEIVLQVPVLEKKLIRL</sequence>
<keyword evidence="7" id="KW-0067">ATP-binding</keyword>
<dbReference type="CDD" id="cd16917">
    <property type="entry name" value="HATPase_UhpB-NarQ-NarX-like"/>
    <property type="match status" value="1"/>
</dbReference>
<keyword evidence="9" id="KW-0812">Transmembrane</keyword>
<dbReference type="Gene3D" id="1.20.5.1930">
    <property type="match status" value="1"/>
</dbReference>
<evidence type="ECO:0000256" key="7">
    <source>
        <dbReference type="ARBA" id="ARBA00022840"/>
    </source>
</evidence>
<keyword evidence="12" id="KW-1185">Reference proteome</keyword>
<dbReference type="Gene3D" id="3.30.565.10">
    <property type="entry name" value="Histidine kinase-like ATPase, C-terminal domain"/>
    <property type="match status" value="1"/>
</dbReference>
<feature type="transmembrane region" description="Helical" evidence="9">
    <location>
        <begin position="775"/>
        <end position="793"/>
    </location>
</feature>
<dbReference type="InterPro" id="IPR050482">
    <property type="entry name" value="Sensor_HK_TwoCompSys"/>
</dbReference>
<dbReference type="Proteomes" id="UP001597510">
    <property type="component" value="Unassembled WGS sequence"/>
</dbReference>
<evidence type="ECO:0000313" key="11">
    <source>
        <dbReference type="EMBL" id="MFD2524150.1"/>
    </source>
</evidence>
<dbReference type="Pfam" id="PF07730">
    <property type="entry name" value="HisKA_3"/>
    <property type="match status" value="1"/>
</dbReference>
<dbReference type="InterPro" id="IPR011712">
    <property type="entry name" value="Sig_transdc_His_kin_sub3_dim/P"/>
</dbReference>
<evidence type="ECO:0000256" key="5">
    <source>
        <dbReference type="ARBA" id="ARBA00022741"/>
    </source>
</evidence>
<keyword evidence="8" id="KW-0902">Two-component regulatory system</keyword>
<dbReference type="InterPro" id="IPR013783">
    <property type="entry name" value="Ig-like_fold"/>
</dbReference>
<evidence type="ECO:0000256" key="9">
    <source>
        <dbReference type="SAM" id="Phobius"/>
    </source>
</evidence>
<dbReference type="EMBL" id="JBHULC010000043">
    <property type="protein sequence ID" value="MFD2524150.1"/>
    <property type="molecule type" value="Genomic_DNA"/>
</dbReference>
<dbReference type="InterPro" id="IPR005467">
    <property type="entry name" value="His_kinase_dom"/>
</dbReference>
<evidence type="ECO:0000256" key="1">
    <source>
        <dbReference type="ARBA" id="ARBA00000085"/>
    </source>
</evidence>
<protein>
    <recommendedName>
        <fullName evidence="2">histidine kinase</fullName>
        <ecNumber evidence="2">2.7.13.3</ecNumber>
    </recommendedName>
</protein>
<keyword evidence="5" id="KW-0547">Nucleotide-binding</keyword>
<dbReference type="InterPro" id="IPR015943">
    <property type="entry name" value="WD40/YVTN_repeat-like_dom_sf"/>
</dbReference>
<accession>A0ABW5JHQ4</accession>
<evidence type="ECO:0000256" key="6">
    <source>
        <dbReference type="ARBA" id="ARBA00022777"/>
    </source>
</evidence>
<comment type="caution">
    <text evidence="11">The sequence shown here is derived from an EMBL/GenBank/DDBJ whole genome shotgun (WGS) entry which is preliminary data.</text>
</comment>
<dbReference type="InterPro" id="IPR003594">
    <property type="entry name" value="HATPase_dom"/>
</dbReference>
<dbReference type="InterPro" id="IPR011123">
    <property type="entry name" value="Y_Y_Y"/>
</dbReference>
<keyword evidence="9" id="KW-0472">Membrane</keyword>
<dbReference type="Pfam" id="PF02518">
    <property type="entry name" value="HATPase_c"/>
    <property type="match status" value="1"/>
</dbReference>
<dbReference type="Gene3D" id="2.60.40.10">
    <property type="entry name" value="Immunoglobulins"/>
    <property type="match status" value="1"/>
</dbReference>
<keyword evidence="4" id="KW-0808">Transferase</keyword>
<dbReference type="Pfam" id="PF07494">
    <property type="entry name" value="Reg_prop"/>
    <property type="match status" value="2"/>
</dbReference>
<dbReference type="InterPro" id="IPR011110">
    <property type="entry name" value="Reg_prop"/>
</dbReference>
<dbReference type="PROSITE" id="PS50109">
    <property type="entry name" value="HIS_KIN"/>
    <property type="match status" value="1"/>
</dbReference>
<dbReference type="PANTHER" id="PTHR24421">
    <property type="entry name" value="NITRATE/NITRITE SENSOR PROTEIN NARX-RELATED"/>
    <property type="match status" value="1"/>
</dbReference>
<comment type="catalytic activity">
    <reaction evidence="1">
        <text>ATP + protein L-histidine = ADP + protein N-phospho-L-histidine.</text>
        <dbReference type="EC" id="2.7.13.3"/>
    </reaction>
</comment>
<dbReference type="SUPFAM" id="SSF55874">
    <property type="entry name" value="ATPase domain of HSP90 chaperone/DNA topoisomerase II/histidine kinase"/>
    <property type="match status" value="1"/>
</dbReference>
<dbReference type="Gene3D" id="2.130.10.10">
    <property type="entry name" value="YVTN repeat-like/Quinoprotein amine dehydrogenase"/>
    <property type="match status" value="3"/>
</dbReference>
<evidence type="ECO:0000313" key="12">
    <source>
        <dbReference type="Proteomes" id="UP001597510"/>
    </source>
</evidence>
<dbReference type="RefSeq" id="WP_340240000.1">
    <property type="nucleotide sequence ID" value="NZ_JBBEWC010000017.1"/>
</dbReference>
<name>A0ABW5JHQ4_9BACT</name>
<feature type="domain" description="Histidine kinase" evidence="10">
    <location>
        <begin position="813"/>
        <end position="1006"/>
    </location>
</feature>
<keyword evidence="9" id="KW-1133">Transmembrane helix</keyword>
<keyword evidence="3" id="KW-0597">Phosphoprotein</keyword>
<keyword evidence="6" id="KW-0418">Kinase</keyword>
<dbReference type="PANTHER" id="PTHR24421:SF10">
    <property type="entry name" value="NITRATE_NITRITE SENSOR PROTEIN NARQ"/>
    <property type="match status" value="1"/>
</dbReference>
<evidence type="ECO:0000256" key="8">
    <source>
        <dbReference type="ARBA" id="ARBA00023012"/>
    </source>
</evidence>
<proteinExistence type="predicted"/>
<evidence type="ECO:0000256" key="3">
    <source>
        <dbReference type="ARBA" id="ARBA00022553"/>
    </source>
</evidence>
<evidence type="ECO:0000256" key="4">
    <source>
        <dbReference type="ARBA" id="ARBA00022679"/>
    </source>
</evidence>
<organism evidence="11 12">
    <name type="scientific">Emticicia soli</name>
    <dbReference type="NCBI Taxonomy" id="2027878"/>
    <lineage>
        <taxon>Bacteria</taxon>
        <taxon>Pseudomonadati</taxon>
        <taxon>Bacteroidota</taxon>
        <taxon>Cytophagia</taxon>
        <taxon>Cytophagales</taxon>
        <taxon>Leadbetterellaceae</taxon>
        <taxon>Emticicia</taxon>
    </lineage>
</organism>
<evidence type="ECO:0000256" key="2">
    <source>
        <dbReference type="ARBA" id="ARBA00012438"/>
    </source>
</evidence>